<accession>A0AAN5I7J3</accession>
<protein>
    <submittedName>
        <fullName evidence="2">Uncharacterized protein</fullName>
    </submittedName>
</protein>
<dbReference type="AlphaFoldDB" id="A0AAN5I7J3"/>
<feature type="non-terminal residue" evidence="2">
    <location>
        <position position="1"/>
    </location>
</feature>
<feature type="compositionally biased region" description="Basic and acidic residues" evidence="1">
    <location>
        <begin position="22"/>
        <end position="33"/>
    </location>
</feature>
<dbReference type="Proteomes" id="UP001328107">
    <property type="component" value="Unassembled WGS sequence"/>
</dbReference>
<reference evidence="3" key="1">
    <citation type="submission" date="2022-10" db="EMBL/GenBank/DDBJ databases">
        <title>Genome assembly of Pristionchus species.</title>
        <authorList>
            <person name="Yoshida K."/>
            <person name="Sommer R.J."/>
        </authorList>
    </citation>
    <scope>NUCLEOTIDE SEQUENCE [LARGE SCALE GENOMIC DNA]</scope>
    <source>
        <strain evidence="3">RS5460</strain>
    </source>
</reference>
<name>A0AAN5I7J3_9BILA</name>
<dbReference type="EMBL" id="BTRK01000005">
    <property type="protein sequence ID" value="GMR55482.1"/>
    <property type="molecule type" value="Genomic_DNA"/>
</dbReference>
<feature type="region of interest" description="Disordered" evidence="1">
    <location>
        <begin position="20"/>
        <end position="39"/>
    </location>
</feature>
<gene>
    <name evidence="2" type="ORF">PMAYCL1PPCAC_25677</name>
</gene>
<evidence type="ECO:0000313" key="3">
    <source>
        <dbReference type="Proteomes" id="UP001328107"/>
    </source>
</evidence>
<evidence type="ECO:0000313" key="2">
    <source>
        <dbReference type="EMBL" id="GMR55482.1"/>
    </source>
</evidence>
<proteinExistence type="predicted"/>
<comment type="caution">
    <text evidence="2">The sequence shown here is derived from an EMBL/GenBank/DDBJ whole genome shotgun (WGS) entry which is preliminary data.</text>
</comment>
<feature type="non-terminal residue" evidence="2">
    <location>
        <position position="191"/>
    </location>
</feature>
<evidence type="ECO:0000256" key="1">
    <source>
        <dbReference type="SAM" id="MobiDB-lite"/>
    </source>
</evidence>
<sequence length="191" mass="21240">GRLLTRDGRATVYSWNGRQRIGTRDGSGRREGAVPDSGKGRGLLIGRSRGCRGFTSGARQLVDRRRRSHLRLKGRGSSGAQLAIEDARIAHVVELGLDGLRRGCCHFRSLLVCVGPSDSLETLVDVLREFREWRETQLPEELGSVLLAGIQHLAKSQNLVLGLLEFFLDEFPLRITQLHSIRLECIISDCN</sequence>
<organism evidence="2 3">
    <name type="scientific">Pristionchus mayeri</name>
    <dbReference type="NCBI Taxonomy" id="1317129"/>
    <lineage>
        <taxon>Eukaryota</taxon>
        <taxon>Metazoa</taxon>
        <taxon>Ecdysozoa</taxon>
        <taxon>Nematoda</taxon>
        <taxon>Chromadorea</taxon>
        <taxon>Rhabditida</taxon>
        <taxon>Rhabditina</taxon>
        <taxon>Diplogasteromorpha</taxon>
        <taxon>Diplogasteroidea</taxon>
        <taxon>Neodiplogasteridae</taxon>
        <taxon>Pristionchus</taxon>
    </lineage>
</organism>
<keyword evidence="3" id="KW-1185">Reference proteome</keyword>